<feature type="compositionally biased region" description="Low complexity" evidence="6">
    <location>
        <begin position="89"/>
        <end position="104"/>
    </location>
</feature>
<dbReference type="InterPro" id="IPR002893">
    <property type="entry name" value="Znf_MYND"/>
</dbReference>
<dbReference type="Gene3D" id="6.10.140.2220">
    <property type="match status" value="1"/>
</dbReference>
<feature type="compositionally biased region" description="Basic residues" evidence="6">
    <location>
        <begin position="292"/>
        <end position="303"/>
    </location>
</feature>
<dbReference type="OrthoDB" id="5855668at2759"/>
<proteinExistence type="predicted"/>
<feature type="region of interest" description="Disordered" evidence="6">
    <location>
        <begin position="73"/>
        <end position="214"/>
    </location>
</feature>
<evidence type="ECO:0000313" key="8">
    <source>
        <dbReference type="EMBL" id="PNH05544.1"/>
    </source>
</evidence>
<evidence type="ECO:0000256" key="3">
    <source>
        <dbReference type="ARBA" id="ARBA00022833"/>
    </source>
</evidence>
<feature type="domain" description="MYND-type" evidence="7">
    <location>
        <begin position="217"/>
        <end position="260"/>
    </location>
</feature>
<feature type="compositionally biased region" description="Low complexity" evidence="6">
    <location>
        <begin position="121"/>
        <end position="141"/>
    </location>
</feature>
<dbReference type="SUPFAM" id="SSF54791">
    <property type="entry name" value="Eukaryotic type KH-domain (KH-domain type I)"/>
    <property type="match status" value="1"/>
</dbReference>
<protein>
    <recommendedName>
        <fullName evidence="7">MYND-type domain-containing protein</fullName>
    </recommendedName>
</protein>
<dbReference type="CDD" id="cd00105">
    <property type="entry name" value="KH-I"/>
    <property type="match status" value="1"/>
</dbReference>
<evidence type="ECO:0000313" key="9">
    <source>
        <dbReference type="Proteomes" id="UP000236333"/>
    </source>
</evidence>
<name>A0A2J7ZZ40_9CHLO</name>
<dbReference type="GO" id="GO:0008270">
    <property type="term" value="F:zinc ion binding"/>
    <property type="evidence" value="ECO:0007669"/>
    <property type="project" value="UniProtKB-KW"/>
</dbReference>
<dbReference type="InterPro" id="IPR036612">
    <property type="entry name" value="KH_dom_type_1_sf"/>
</dbReference>
<dbReference type="InterPro" id="IPR004088">
    <property type="entry name" value="KH_dom_type_1"/>
</dbReference>
<accession>A0A2J7ZZ40</accession>
<dbReference type="GO" id="GO:0003723">
    <property type="term" value="F:RNA binding"/>
    <property type="evidence" value="ECO:0007669"/>
    <property type="project" value="UniProtKB-UniRule"/>
</dbReference>
<gene>
    <name evidence="8" type="ORF">TSOC_008177</name>
</gene>
<organism evidence="8 9">
    <name type="scientific">Tetrabaena socialis</name>
    <dbReference type="NCBI Taxonomy" id="47790"/>
    <lineage>
        <taxon>Eukaryota</taxon>
        <taxon>Viridiplantae</taxon>
        <taxon>Chlorophyta</taxon>
        <taxon>core chlorophytes</taxon>
        <taxon>Chlorophyceae</taxon>
        <taxon>CS clade</taxon>
        <taxon>Chlamydomonadales</taxon>
        <taxon>Tetrabaenaceae</taxon>
        <taxon>Tetrabaena</taxon>
    </lineage>
</organism>
<comment type="caution">
    <text evidence="8">The sequence shown here is derived from an EMBL/GenBank/DDBJ whole genome shotgun (WGS) entry which is preliminary data.</text>
</comment>
<keyword evidence="4" id="KW-0694">RNA-binding</keyword>
<keyword evidence="3" id="KW-0862">Zinc</keyword>
<dbReference type="PROSITE" id="PS50084">
    <property type="entry name" value="KH_TYPE_1"/>
    <property type="match status" value="1"/>
</dbReference>
<dbReference type="PROSITE" id="PS50865">
    <property type="entry name" value="ZF_MYND_2"/>
    <property type="match status" value="1"/>
</dbReference>
<dbReference type="EMBL" id="PGGS01000297">
    <property type="protein sequence ID" value="PNH05544.1"/>
    <property type="molecule type" value="Genomic_DNA"/>
</dbReference>
<evidence type="ECO:0000256" key="6">
    <source>
        <dbReference type="SAM" id="MobiDB-lite"/>
    </source>
</evidence>
<dbReference type="Pfam" id="PF00013">
    <property type="entry name" value="KH_1"/>
    <property type="match status" value="1"/>
</dbReference>
<evidence type="ECO:0000256" key="5">
    <source>
        <dbReference type="PROSITE-ProRule" id="PRU00134"/>
    </source>
</evidence>
<dbReference type="Proteomes" id="UP000236333">
    <property type="component" value="Unassembled WGS sequence"/>
</dbReference>
<keyword evidence="1" id="KW-0479">Metal-binding</keyword>
<feature type="compositionally biased region" description="Low complexity" evidence="6">
    <location>
        <begin position="273"/>
        <end position="291"/>
    </location>
</feature>
<sequence length="303" mass="32159">MPYELVPLPPGVPPGAVVGRRGRNIKWLRTQSGARITVDNSGVHVKARTHEALILGVEVVSRQLHANVHSGSAELQGDGQLGRRGGQAGLAAAAAAKPPGAAAPFDPRLMFKQDEQKTKKQQASQAPRAQPPAAADAAVSPFDPRLMFQPAQQPKPKQQQAAKQAQPTQETRPELPQQKEPLRPSPQQQHDNDLEGCGAQGQEAESGPQPHHDKNHCWRCAKAKDRAAGVRLQRCSLCLVARYCSPQCQLSHWKQHKAACKLATDAAAAAPEAAPAPAATTAAGAAPVVAPKGRRKGSSKRAE</sequence>
<dbReference type="SUPFAM" id="SSF144232">
    <property type="entry name" value="HIT/MYND zinc finger-like"/>
    <property type="match status" value="1"/>
</dbReference>
<dbReference type="Pfam" id="PF01753">
    <property type="entry name" value="zf-MYND"/>
    <property type="match status" value="1"/>
</dbReference>
<dbReference type="AlphaFoldDB" id="A0A2J7ZZ40"/>
<feature type="region of interest" description="Disordered" evidence="6">
    <location>
        <begin position="273"/>
        <end position="303"/>
    </location>
</feature>
<keyword evidence="9" id="KW-1185">Reference proteome</keyword>
<evidence type="ECO:0000256" key="4">
    <source>
        <dbReference type="PROSITE-ProRule" id="PRU00117"/>
    </source>
</evidence>
<feature type="compositionally biased region" description="Gly residues" evidence="6">
    <location>
        <begin position="79"/>
        <end position="88"/>
    </location>
</feature>
<evidence type="ECO:0000256" key="1">
    <source>
        <dbReference type="ARBA" id="ARBA00022723"/>
    </source>
</evidence>
<evidence type="ECO:0000259" key="7">
    <source>
        <dbReference type="PROSITE" id="PS50865"/>
    </source>
</evidence>
<reference evidence="8 9" key="1">
    <citation type="journal article" date="2017" name="Mol. Biol. Evol.">
        <title>The 4-celled Tetrabaena socialis nuclear genome reveals the essential components for genetic control of cell number at the origin of multicellularity in the volvocine lineage.</title>
        <authorList>
            <person name="Featherston J."/>
            <person name="Arakaki Y."/>
            <person name="Hanschen E.R."/>
            <person name="Ferris P.J."/>
            <person name="Michod R.E."/>
            <person name="Olson B.J.S.C."/>
            <person name="Nozaki H."/>
            <person name="Durand P.M."/>
        </authorList>
    </citation>
    <scope>NUCLEOTIDE SEQUENCE [LARGE SCALE GENOMIC DNA]</scope>
    <source>
        <strain evidence="8 9">NIES-571</strain>
    </source>
</reference>
<feature type="compositionally biased region" description="Low complexity" evidence="6">
    <location>
        <begin position="149"/>
        <end position="167"/>
    </location>
</feature>
<evidence type="ECO:0000256" key="2">
    <source>
        <dbReference type="ARBA" id="ARBA00022771"/>
    </source>
</evidence>
<keyword evidence="2 5" id="KW-0863">Zinc-finger</keyword>
<feature type="compositionally biased region" description="Basic and acidic residues" evidence="6">
    <location>
        <begin position="109"/>
        <end position="118"/>
    </location>
</feature>